<sequence>MSALFDPSVPKAGDGKMSMDETEVEVSLAYGMALHELCIILELVQGVRIPPSDDLEALKTYRELVISDVTRLDKKVNISMDYLRARDAQFHYQAKRLRTPDRIDRLRLWNREKKYEMEACRLRHGDKGYQAALKRFEEEKRVMIKCYELEELWEKAMEREEYVNSEGDDDLSSDCEGMIGEE</sequence>
<dbReference type="EMBL" id="NKUJ01000428">
    <property type="protein sequence ID" value="RMJ05212.1"/>
    <property type="molecule type" value="Genomic_DNA"/>
</dbReference>
<feature type="compositionally biased region" description="Acidic residues" evidence="1">
    <location>
        <begin position="166"/>
        <end position="182"/>
    </location>
</feature>
<keyword evidence="3" id="KW-1185">Reference proteome</keyword>
<accession>A0A3M2RJ27</accession>
<proteinExistence type="predicted"/>
<gene>
    <name evidence="2" type="ORF">CDV36_014128</name>
</gene>
<name>A0A3M2RJ27_9HYPO</name>
<dbReference type="Proteomes" id="UP000277212">
    <property type="component" value="Unassembled WGS sequence"/>
</dbReference>
<evidence type="ECO:0000313" key="2">
    <source>
        <dbReference type="EMBL" id="RMJ05212.1"/>
    </source>
</evidence>
<protein>
    <submittedName>
        <fullName evidence="2">Uncharacterized protein</fullName>
    </submittedName>
</protein>
<dbReference type="AlphaFoldDB" id="A0A3M2RJ27"/>
<comment type="caution">
    <text evidence="2">The sequence shown here is derived from an EMBL/GenBank/DDBJ whole genome shotgun (WGS) entry which is preliminary data.</text>
</comment>
<organism evidence="2 3">
    <name type="scientific">Fusarium kuroshium</name>
    <dbReference type="NCBI Taxonomy" id="2010991"/>
    <lineage>
        <taxon>Eukaryota</taxon>
        <taxon>Fungi</taxon>
        <taxon>Dikarya</taxon>
        <taxon>Ascomycota</taxon>
        <taxon>Pezizomycotina</taxon>
        <taxon>Sordariomycetes</taxon>
        <taxon>Hypocreomycetidae</taxon>
        <taxon>Hypocreales</taxon>
        <taxon>Nectriaceae</taxon>
        <taxon>Fusarium</taxon>
        <taxon>Fusarium solani species complex</taxon>
    </lineage>
</organism>
<feature type="region of interest" description="Disordered" evidence="1">
    <location>
        <begin position="163"/>
        <end position="182"/>
    </location>
</feature>
<reference evidence="2 3" key="1">
    <citation type="submission" date="2017-06" db="EMBL/GenBank/DDBJ databases">
        <title>Comparative genomic analysis of Ambrosia Fusariam Clade fungi.</title>
        <authorList>
            <person name="Stajich J.E."/>
            <person name="Carrillo J."/>
            <person name="Kijimoto T."/>
            <person name="Eskalen A."/>
            <person name="O'Donnell K."/>
            <person name="Kasson M."/>
        </authorList>
    </citation>
    <scope>NUCLEOTIDE SEQUENCE [LARGE SCALE GENOMIC DNA]</scope>
    <source>
        <strain evidence="2">UCR3666</strain>
    </source>
</reference>
<dbReference type="OrthoDB" id="5007704at2759"/>
<evidence type="ECO:0000313" key="3">
    <source>
        <dbReference type="Proteomes" id="UP000277212"/>
    </source>
</evidence>
<evidence type="ECO:0000256" key="1">
    <source>
        <dbReference type="SAM" id="MobiDB-lite"/>
    </source>
</evidence>